<protein>
    <recommendedName>
        <fullName evidence="19">EGF-like domain-containing protein</fullName>
    </recommendedName>
</protein>
<dbReference type="InterPro" id="IPR000742">
    <property type="entry name" value="EGF"/>
</dbReference>
<dbReference type="SUPFAM" id="SSF57196">
    <property type="entry name" value="EGF/Laminin"/>
    <property type="match status" value="3"/>
</dbReference>
<dbReference type="FunFam" id="4.10.400.10:FF:000015">
    <property type="entry name" value="Low-density lipoprotein receptor-related protein 1"/>
    <property type="match status" value="1"/>
</dbReference>
<dbReference type="FunFam" id="2.120.10.30:FF:000008">
    <property type="entry name" value="Low-density lipoprotein receptor-related protein 4"/>
    <property type="match status" value="1"/>
</dbReference>
<evidence type="ECO:0000256" key="5">
    <source>
        <dbReference type="ARBA" id="ARBA00022583"/>
    </source>
</evidence>
<dbReference type="PROSITE" id="PS51120">
    <property type="entry name" value="LDLRB"/>
    <property type="match status" value="4"/>
</dbReference>
<feature type="disulfide bond" evidence="15">
    <location>
        <begin position="42"/>
        <end position="54"/>
    </location>
</feature>
<feature type="disulfide bond" evidence="15">
    <location>
        <begin position="342"/>
        <end position="360"/>
    </location>
</feature>
<feature type="disulfide bond" evidence="15">
    <location>
        <begin position="227"/>
        <end position="242"/>
    </location>
</feature>
<keyword evidence="12 15" id="KW-1015">Disulfide bond</keyword>
<dbReference type="FunFam" id="4.10.400.10:FF:000002">
    <property type="entry name" value="Low-density lipoprotein receptor-related protein 1"/>
    <property type="match status" value="1"/>
</dbReference>
<dbReference type="Pfam" id="PF14670">
    <property type="entry name" value="FXa_inhibition"/>
    <property type="match status" value="1"/>
</dbReference>
<feature type="disulfide bond" evidence="15">
    <location>
        <begin position="168"/>
        <end position="180"/>
    </location>
</feature>
<evidence type="ECO:0000256" key="11">
    <source>
        <dbReference type="ARBA" id="ARBA00023136"/>
    </source>
</evidence>
<dbReference type="Pfam" id="PF12662">
    <property type="entry name" value="cEGF"/>
    <property type="match status" value="1"/>
</dbReference>
<evidence type="ECO:0000256" key="16">
    <source>
        <dbReference type="PROSITE-ProRule" id="PRU00461"/>
    </source>
</evidence>
<dbReference type="Gene3D" id="2.120.10.30">
    <property type="entry name" value="TolB, C-terminal domain"/>
    <property type="match status" value="1"/>
</dbReference>
<dbReference type="PRINTS" id="PR00261">
    <property type="entry name" value="LDLRECEPTOR"/>
</dbReference>
<evidence type="ECO:0000256" key="1">
    <source>
        <dbReference type="ARBA" id="ARBA00004251"/>
    </source>
</evidence>
<dbReference type="Gene3D" id="2.10.25.10">
    <property type="entry name" value="Laminin"/>
    <property type="match status" value="3"/>
</dbReference>
<evidence type="ECO:0000313" key="20">
    <source>
        <dbReference type="EMBL" id="KAL3276479.1"/>
    </source>
</evidence>
<feature type="repeat" description="LDL-receptor class B" evidence="16">
    <location>
        <begin position="542"/>
        <end position="584"/>
    </location>
</feature>
<dbReference type="FunFam" id="4.10.400.10:FF:000011">
    <property type="entry name" value="Low-density lipoprotein receptor-related protein 1"/>
    <property type="match status" value="1"/>
</dbReference>
<evidence type="ECO:0000256" key="6">
    <source>
        <dbReference type="ARBA" id="ARBA00022692"/>
    </source>
</evidence>
<evidence type="ECO:0000256" key="17">
    <source>
        <dbReference type="SAM" id="Phobius"/>
    </source>
</evidence>
<evidence type="ECO:0000313" key="21">
    <source>
        <dbReference type="Proteomes" id="UP001516400"/>
    </source>
</evidence>
<keyword evidence="21" id="KW-1185">Reference proteome</keyword>
<feature type="repeat" description="LDL-receptor class B" evidence="16">
    <location>
        <begin position="585"/>
        <end position="628"/>
    </location>
</feature>
<dbReference type="InterPro" id="IPR026823">
    <property type="entry name" value="cEGF"/>
</dbReference>
<feature type="disulfide bond" evidence="15">
    <location>
        <begin position="175"/>
        <end position="193"/>
    </location>
</feature>
<dbReference type="InterPro" id="IPR023415">
    <property type="entry name" value="LDLR_class-A_CS"/>
</dbReference>
<dbReference type="Proteomes" id="UP001516400">
    <property type="component" value="Unassembled WGS sequence"/>
</dbReference>
<keyword evidence="9" id="KW-0106">Calcium</keyword>
<feature type="disulfide bond" evidence="15">
    <location>
        <begin position="312"/>
        <end position="327"/>
    </location>
</feature>
<reference evidence="20 21" key="1">
    <citation type="journal article" date="2021" name="BMC Biol.">
        <title>Horizontally acquired antibacterial genes associated with adaptive radiation of ladybird beetles.</title>
        <authorList>
            <person name="Li H.S."/>
            <person name="Tang X.F."/>
            <person name="Huang Y.H."/>
            <person name="Xu Z.Y."/>
            <person name="Chen M.L."/>
            <person name="Du X.Y."/>
            <person name="Qiu B.Y."/>
            <person name="Chen P.T."/>
            <person name="Zhang W."/>
            <person name="Slipinski A."/>
            <person name="Escalona H.E."/>
            <person name="Waterhouse R.M."/>
            <person name="Zwick A."/>
            <person name="Pang H."/>
        </authorList>
    </citation>
    <scope>NUCLEOTIDE SEQUENCE [LARGE SCALE GENOMIC DNA]</scope>
    <source>
        <strain evidence="20">SYSU2018</strain>
    </source>
</reference>
<dbReference type="SMART" id="SM00192">
    <property type="entry name" value="LDLa"/>
    <property type="match status" value="8"/>
</dbReference>
<keyword evidence="14" id="KW-0325">Glycoprotein</keyword>
<feature type="repeat" description="LDL-receptor class B" evidence="16">
    <location>
        <begin position="629"/>
        <end position="673"/>
    </location>
</feature>
<feature type="disulfide bond" evidence="15">
    <location>
        <begin position="293"/>
        <end position="305"/>
    </location>
</feature>
<dbReference type="PROSITE" id="PS50068">
    <property type="entry name" value="LDLRA_2"/>
    <property type="match status" value="8"/>
</dbReference>
<dbReference type="SMART" id="SM00135">
    <property type="entry name" value="LY"/>
    <property type="match status" value="5"/>
</dbReference>
<feature type="disulfide bond" evidence="15">
    <location>
        <begin position="49"/>
        <end position="67"/>
    </location>
</feature>
<dbReference type="InterPro" id="IPR051221">
    <property type="entry name" value="LDLR-related"/>
</dbReference>
<dbReference type="PANTHER" id="PTHR22722">
    <property type="entry name" value="LOW-DENSITY LIPOPROTEIN RECEPTOR-RELATED PROTEIN 2-RELATED"/>
    <property type="match status" value="1"/>
</dbReference>
<feature type="chain" id="PRO_5044866394" description="EGF-like domain-containing protein" evidence="18">
    <location>
        <begin position="28"/>
        <end position="896"/>
    </location>
</feature>
<proteinExistence type="inferred from homology"/>
<evidence type="ECO:0000256" key="13">
    <source>
        <dbReference type="ARBA" id="ARBA00023170"/>
    </source>
</evidence>
<dbReference type="InterPro" id="IPR036055">
    <property type="entry name" value="LDL_receptor-like_sf"/>
</dbReference>
<dbReference type="PROSITE" id="PS01187">
    <property type="entry name" value="EGF_CA"/>
    <property type="match status" value="1"/>
</dbReference>
<keyword evidence="7 18" id="KW-0732">Signal</keyword>
<dbReference type="PROSITE" id="PS01209">
    <property type="entry name" value="LDLRA_1"/>
    <property type="match status" value="3"/>
</dbReference>
<dbReference type="PROSITE" id="PS01186">
    <property type="entry name" value="EGF_2"/>
    <property type="match status" value="1"/>
</dbReference>
<dbReference type="EMBL" id="JABFTP020000103">
    <property type="protein sequence ID" value="KAL3276479.1"/>
    <property type="molecule type" value="Genomic_DNA"/>
</dbReference>
<dbReference type="InterPro" id="IPR002172">
    <property type="entry name" value="LDrepeatLR_classA_rpt"/>
</dbReference>
<dbReference type="Pfam" id="PF00057">
    <property type="entry name" value="Ldl_recept_a"/>
    <property type="match status" value="8"/>
</dbReference>
<evidence type="ECO:0000256" key="18">
    <source>
        <dbReference type="SAM" id="SignalP"/>
    </source>
</evidence>
<feature type="transmembrane region" description="Helical" evidence="17">
    <location>
        <begin position="811"/>
        <end position="835"/>
    </location>
</feature>
<feature type="disulfide bond" evidence="15">
    <location>
        <begin position="300"/>
        <end position="318"/>
    </location>
</feature>
<dbReference type="FunFam" id="4.10.400.10:FF:000113">
    <property type="entry name" value="Low-density lipoprotein receptor-related protein 8"/>
    <property type="match status" value="1"/>
</dbReference>
<evidence type="ECO:0000256" key="14">
    <source>
        <dbReference type="ARBA" id="ARBA00023180"/>
    </source>
</evidence>
<dbReference type="InterPro" id="IPR000033">
    <property type="entry name" value="LDLR_classB_rpt"/>
</dbReference>
<dbReference type="CDD" id="cd00112">
    <property type="entry name" value="LDLa"/>
    <property type="match status" value="8"/>
</dbReference>
<feature type="disulfide bond" evidence="15">
    <location>
        <begin position="187"/>
        <end position="202"/>
    </location>
</feature>
<dbReference type="InterPro" id="IPR001881">
    <property type="entry name" value="EGF-like_Ca-bd_dom"/>
</dbReference>
<dbReference type="Pfam" id="PF00058">
    <property type="entry name" value="Ldl_recept_b"/>
    <property type="match status" value="3"/>
</dbReference>
<dbReference type="FunFam" id="4.10.400.10:FF:000105">
    <property type="entry name" value="Lipophorin receptor 1, isoform K"/>
    <property type="match status" value="1"/>
</dbReference>
<dbReference type="PANTHER" id="PTHR22722:SF14">
    <property type="entry name" value="MEGALIN, ISOFORM A"/>
    <property type="match status" value="1"/>
</dbReference>
<dbReference type="GO" id="GO:0006897">
    <property type="term" value="P:endocytosis"/>
    <property type="evidence" value="ECO:0007669"/>
    <property type="project" value="UniProtKB-KW"/>
</dbReference>
<keyword evidence="3" id="KW-1003">Cell membrane</keyword>
<keyword evidence="5" id="KW-0254">Endocytosis</keyword>
<comment type="caution">
    <text evidence="15">Lacks conserved residue(s) required for the propagation of feature annotation.</text>
</comment>
<keyword evidence="6 17" id="KW-0812">Transmembrane</keyword>
<gene>
    <name evidence="20" type="ORF">HHI36_011860</name>
</gene>
<dbReference type="SUPFAM" id="SSF63825">
    <property type="entry name" value="YWTD domain"/>
    <property type="match status" value="1"/>
</dbReference>
<dbReference type="GO" id="GO:0005886">
    <property type="term" value="C:plasma membrane"/>
    <property type="evidence" value="ECO:0007669"/>
    <property type="project" value="UniProtKB-SubCell"/>
</dbReference>
<comment type="similarity">
    <text evidence="2">Belongs to the LDLR family.</text>
</comment>
<dbReference type="Gene3D" id="4.10.400.10">
    <property type="entry name" value="Low-density Lipoprotein Receptor"/>
    <property type="match status" value="8"/>
</dbReference>
<dbReference type="InterPro" id="IPR018097">
    <property type="entry name" value="EGF_Ca-bd_CS"/>
</dbReference>
<dbReference type="CDD" id="cd00054">
    <property type="entry name" value="EGF_CA"/>
    <property type="match status" value="2"/>
</dbReference>
<comment type="subcellular location">
    <subcellularLocation>
        <location evidence="1">Cell membrane</location>
        <topology evidence="1">Single-pass type I membrane protein</topology>
    </subcellularLocation>
</comment>
<evidence type="ECO:0000256" key="8">
    <source>
        <dbReference type="ARBA" id="ARBA00022737"/>
    </source>
</evidence>
<evidence type="ECO:0000256" key="12">
    <source>
        <dbReference type="ARBA" id="ARBA00023157"/>
    </source>
</evidence>
<dbReference type="InterPro" id="IPR011042">
    <property type="entry name" value="6-blade_b-propeller_TolB-like"/>
</dbReference>
<dbReference type="SMART" id="SM00179">
    <property type="entry name" value="EGF_CA"/>
    <property type="match status" value="2"/>
</dbReference>
<evidence type="ECO:0000256" key="4">
    <source>
        <dbReference type="ARBA" id="ARBA00022536"/>
    </source>
</evidence>
<comment type="caution">
    <text evidence="20">The sequence shown here is derived from an EMBL/GenBank/DDBJ whole genome shotgun (WGS) entry which is preliminary data.</text>
</comment>
<keyword evidence="11 17" id="KW-0472">Membrane</keyword>
<feature type="repeat" description="LDL-receptor class B" evidence="16">
    <location>
        <begin position="498"/>
        <end position="541"/>
    </location>
</feature>
<feature type="domain" description="EGF-like" evidence="19">
    <location>
        <begin position="396"/>
        <end position="410"/>
    </location>
</feature>
<evidence type="ECO:0000256" key="7">
    <source>
        <dbReference type="ARBA" id="ARBA00022729"/>
    </source>
</evidence>
<sequence length="896" mass="100288">MVCKVEGFNSFCIFIVIYCLTTARANSDSTTELGNVDNVMPCSMRQFSCGNNKCIAITFYCDGEKDCEDGSDEDPINCSNSKNVTCGNDEFKCVANGKCIPSHWQCDGDNDCSDGSDEDEEVCQNKHCGSDEFTCRSTSGECVPLIWMCDGNKDCNDGSDEWKCNETCRSDEFTCANGDCIQKKWMCDSVDDCGDGSDEKDCPPIVCDPVKEFRCSENYCISLKWKCDREKDCVNGRDEMNCTEGNGYEFCGPGEYQCSDKLTCLSKKWLCDGKRDCWDGSDESVEMCPNITCRADQFQCRDKTCISGHLHCSGHPDCADGSDELDCGSIITKCNPKTQFDCGGGSCIPLAQVCNGRQDCPNWEDEPKDKCGVNECLINNGGCSQKCVDMPAGYHCECNAGYKLVDNTTCRDINECEIPGSCSQICINEKGGYKCDCEKGYLRDPRNLTKCKAIEGHASLLFARRRDIRKISLDHHEMTSIVDNTNSATALDFVFRTGMIFWSDVTDKKIYKAPIDEGNDRSAVITDDITTCDGLAVDWIYDHLYWTDTGKNNIELANFDGKMRKVLIHDDLEEPRAIALNPVEGWMFWTDWGSNAKIERAGMDGSHRQTIVGYDVRWPNGLTLDLMKKRIYWVDAKLNIVSSCDYNGGNRRIVLASPEFLRHPFSITTFEDWVYWTDWDKAAVFKANKFTGLEAQAVTPSEMVQHPMVIHVYHPYRQPDGENHCQAVNGHCSHLCLPAPQINKHSPKISCACPEGLRMLLDGLTCVQDEITTTTDHEKVSNRTTTFTENYIPKNSNTTKEQIETPDDPGIVAGIAIVISLLALTILGIAVYCIYRHYADRNVTSMNFDNPVYRKTTEDQFSLEKGKFQPTRPYLSTVGEEAQHPLTSANTNDLPY</sequence>
<keyword evidence="4" id="KW-0245">EGF-like domain</keyword>
<evidence type="ECO:0000256" key="9">
    <source>
        <dbReference type="ARBA" id="ARBA00022837"/>
    </source>
</evidence>
<dbReference type="AlphaFoldDB" id="A0ABD2ND44"/>
<dbReference type="FunFam" id="2.10.25.10:FF:000009">
    <property type="entry name" value="Low-density lipoprotein receptor isoform 1"/>
    <property type="match status" value="1"/>
</dbReference>
<dbReference type="SUPFAM" id="SSF57424">
    <property type="entry name" value="LDL receptor-like module"/>
    <property type="match status" value="8"/>
</dbReference>
<keyword evidence="13" id="KW-0675">Receptor</keyword>
<feature type="disulfide bond" evidence="15">
    <location>
        <begin position="149"/>
        <end position="164"/>
    </location>
</feature>
<feature type="signal peptide" evidence="18">
    <location>
        <begin position="1"/>
        <end position="27"/>
    </location>
</feature>
<evidence type="ECO:0000259" key="19">
    <source>
        <dbReference type="PROSITE" id="PS01186"/>
    </source>
</evidence>
<keyword evidence="8" id="KW-0677">Repeat</keyword>
<feature type="disulfide bond" evidence="15">
    <location>
        <begin position="215"/>
        <end position="233"/>
    </location>
</feature>
<accession>A0ABD2ND44</accession>
<evidence type="ECO:0000256" key="3">
    <source>
        <dbReference type="ARBA" id="ARBA00022475"/>
    </source>
</evidence>
<keyword evidence="10 17" id="KW-1133">Transmembrane helix</keyword>
<evidence type="ECO:0000256" key="2">
    <source>
        <dbReference type="ARBA" id="ARBA00009939"/>
    </source>
</evidence>
<evidence type="ECO:0000256" key="10">
    <source>
        <dbReference type="ARBA" id="ARBA00022989"/>
    </source>
</evidence>
<organism evidence="20 21">
    <name type="scientific">Cryptolaemus montrouzieri</name>
    <dbReference type="NCBI Taxonomy" id="559131"/>
    <lineage>
        <taxon>Eukaryota</taxon>
        <taxon>Metazoa</taxon>
        <taxon>Ecdysozoa</taxon>
        <taxon>Arthropoda</taxon>
        <taxon>Hexapoda</taxon>
        <taxon>Insecta</taxon>
        <taxon>Pterygota</taxon>
        <taxon>Neoptera</taxon>
        <taxon>Endopterygota</taxon>
        <taxon>Coleoptera</taxon>
        <taxon>Polyphaga</taxon>
        <taxon>Cucujiformia</taxon>
        <taxon>Coccinelloidea</taxon>
        <taxon>Coccinellidae</taxon>
        <taxon>Scymninae</taxon>
        <taxon>Scymnini</taxon>
        <taxon>Cryptolaemus</taxon>
    </lineage>
</organism>
<evidence type="ECO:0000256" key="15">
    <source>
        <dbReference type="PROSITE-ProRule" id="PRU00124"/>
    </source>
</evidence>
<name>A0ABD2ND44_9CUCU</name>
<dbReference type="SMART" id="SM00181">
    <property type="entry name" value="EGF"/>
    <property type="match status" value="5"/>
</dbReference>